<feature type="coiled-coil region" evidence="1">
    <location>
        <begin position="659"/>
        <end position="686"/>
    </location>
</feature>
<reference evidence="3" key="1">
    <citation type="submission" date="2023-07" db="EMBL/GenBank/DDBJ databases">
        <authorList>
            <consortium name="AG Swart"/>
            <person name="Singh M."/>
            <person name="Singh A."/>
            <person name="Seah K."/>
            <person name="Emmerich C."/>
        </authorList>
    </citation>
    <scope>NUCLEOTIDE SEQUENCE</scope>
    <source>
        <strain evidence="3">DP1</strain>
    </source>
</reference>
<protein>
    <submittedName>
        <fullName evidence="3">Uncharacterized protein</fullName>
    </submittedName>
</protein>
<keyword evidence="4" id="KW-1185">Reference proteome</keyword>
<evidence type="ECO:0000313" key="3">
    <source>
        <dbReference type="EMBL" id="CAI2369163.1"/>
    </source>
</evidence>
<feature type="region of interest" description="Disordered" evidence="2">
    <location>
        <begin position="856"/>
        <end position="880"/>
    </location>
</feature>
<proteinExistence type="predicted"/>
<accession>A0AAD1XEM3</accession>
<feature type="region of interest" description="Disordered" evidence="2">
    <location>
        <begin position="411"/>
        <end position="439"/>
    </location>
</feature>
<feature type="compositionally biased region" description="Low complexity" evidence="2">
    <location>
        <begin position="771"/>
        <end position="782"/>
    </location>
</feature>
<comment type="caution">
    <text evidence="3">The sequence shown here is derived from an EMBL/GenBank/DDBJ whole genome shotgun (WGS) entry which is preliminary data.</text>
</comment>
<sequence>MVNIKISRIAESVQVGPYQWGKNKISLNHSLIKSILSFYKKHDSLLCEKIIRTEVDFIDREKIAVYLKCPEDQNDPHMQDSEIEMQFGIQSMSAKSIIELSNRRRSTQTKEELMSIYNKTLEKNQSEGYNQQDNLLDFSDAEILDQLEASPRKIKHILDIIDLVYLTSAHPNVAFDITQISKLKICNYPLSNILVNNPKHPEAKLKSMNSGYLTLDEVSRLVPVPTNLDQILDKPCVGVWIYGLDIPNYQCSSDESDMVRESELSIKNNKEEYKLSLIKSPFLWSALVKFLIDKKIKGRFSISDKKDKFLLVHFLNQSSSPQFYEFSLSSVFQNIRDSIGTERHGIKTKRTLEGYCTVLGLNNKNPFSSETVKVDKITRISQNKNQKILNAYCSKSVKNCIKDIFKRKNNRSSSRKSITSSRMSMEHKGSLGRLRNTIDHSNQGISAGIRQSNDRNAHHPENIRLKLISENMENIHTNISSQRGRNSSLGSYVPMTTNGVMTMTKSNTLTKLFPNASNEFKKRSLLQAHKMPHVRGSYNPPKDQRDNSSRAGNLKQGESRLETLNISCSSGKNVDSSDMVLKGDVTPSMSKNFSHVEASHQTLRFDGLLKKQTSDNSANNMRYGMNETQSDFLEIMSPKHSPDVNRYSNKVNNYPDMHSKMQADKIQELQREVAALKEKLSYYEKNYKYQKPTSDACIGTEELELSPKMNSDKIQFSPKFEENKSLKNTGEFCFGKLKNPDKPSLNESTENEEDSYDIPVKYPSSQKSKCQIQSNEQEQQSSKFYNETDLDEKSPNVDFNLSNSNIGSTPLKNALGKSPLLDKDETDSLFKSKLKGSPLDSEENDTSMYNYRMINPMDKSGFTPDSIGKSAKRYSEKSGQEWTIEIPKMENFDDC</sequence>
<name>A0AAD1XEM3_EUPCR</name>
<evidence type="ECO:0000313" key="4">
    <source>
        <dbReference type="Proteomes" id="UP001295684"/>
    </source>
</evidence>
<dbReference type="AlphaFoldDB" id="A0AAD1XEM3"/>
<organism evidence="3 4">
    <name type="scientific">Euplotes crassus</name>
    <dbReference type="NCBI Taxonomy" id="5936"/>
    <lineage>
        <taxon>Eukaryota</taxon>
        <taxon>Sar</taxon>
        <taxon>Alveolata</taxon>
        <taxon>Ciliophora</taxon>
        <taxon>Intramacronucleata</taxon>
        <taxon>Spirotrichea</taxon>
        <taxon>Hypotrichia</taxon>
        <taxon>Euplotida</taxon>
        <taxon>Euplotidae</taxon>
        <taxon>Moneuplotes</taxon>
    </lineage>
</organism>
<gene>
    <name evidence="3" type="ORF">ECRASSUSDP1_LOCUS10461</name>
</gene>
<feature type="compositionally biased region" description="Polar residues" evidence="2">
    <location>
        <begin position="797"/>
        <end position="811"/>
    </location>
</feature>
<dbReference type="Proteomes" id="UP001295684">
    <property type="component" value="Unassembled WGS sequence"/>
</dbReference>
<feature type="region of interest" description="Disordered" evidence="2">
    <location>
        <begin position="731"/>
        <end position="820"/>
    </location>
</feature>
<dbReference type="EMBL" id="CAMPGE010010315">
    <property type="protein sequence ID" value="CAI2369163.1"/>
    <property type="molecule type" value="Genomic_DNA"/>
</dbReference>
<evidence type="ECO:0000256" key="1">
    <source>
        <dbReference type="SAM" id="Coils"/>
    </source>
</evidence>
<feature type="region of interest" description="Disordered" evidence="2">
    <location>
        <begin position="530"/>
        <end position="560"/>
    </location>
</feature>
<evidence type="ECO:0000256" key="2">
    <source>
        <dbReference type="SAM" id="MobiDB-lite"/>
    </source>
</evidence>
<keyword evidence="1" id="KW-0175">Coiled coil</keyword>